<keyword evidence="2" id="KW-1185">Reference proteome</keyword>
<dbReference type="AlphaFoldDB" id="A0AAD9K1J6"/>
<proteinExistence type="predicted"/>
<protein>
    <submittedName>
        <fullName evidence="1">Uncharacterized protein</fullName>
    </submittedName>
</protein>
<dbReference type="EMBL" id="JAODUO010001473">
    <property type="protein sequence ID" value="KAK2163218.1"/>
    <property type="molecule type" value="Genomic_DNA"/>
</dbReference>
<organism evidence="1 2">
    <name type="scientific">Ridgeia piscesae</name>
    <name type="common">Tubeworm</name>
    <dbReference type="NCBI Taxonomy" id="27915"/>
    <lineage>
        <taxon>Eukaryota</taxon>
        <taxon>Metazoa</taxon>
        <taxon>Spiralia</taxon>
        <taxon>Lophotrochozoa</taxon>
        <taxon>Annelida</taxon>
        <taxon>Polychaeta</taxon>
        <taxon>Sedentaria</taxon>
        <taxon>Canalipalpata</taxon>
        <taxon>Sabellida</taxon>
        <taxon>Siboglinidae</taxon>
        <taxon>Ridgeia</taxon>
    </lineage>
</organism>
<comment type="caution">
    <text evidence="1">The sequence shown here is derived from an EMBL/GenBank/DDBJ whole genome shotgun (WGS) entry which is preliminary data.</text>
</comment>
<accession>A0AAD9K1J6</accession>
<evidence type="ECO:0000313" key="2">
    <source>
        <dbReference type="Proteomes" id="UP001209878"/>
    </source>
</evidence>
<sequence length="78" mass="8873">MDQLFNAFNSHTLTSPALMPHVLSETSGHKAFLLGILHWLSKIKSKGNDDSILILLDVVSVVYILDYYMYQIDINCIF</sequence>
<evidence type="ECO:0000313" key="1">
    <source>
        <dbReference type="EMBL" id="KAK2163218.1"/>
    </source>
</evidence>
<dbReference type="Proteomes" id="UP001209878">
    <property type="component" value="Unassembled WGS sequence"/>
</dbReference>
<name>A0AAD9K1J6_RIDPI</name>
<reference evidence="1" key="1">
    <citation type="journal article" date="2023" name="Mol. Biol. Evol.">
        <title>Third-Generation Sequencing Reveals the Adaptive Role of the Epigenome in Three Deep-Sea Polychaetes.</title>
        <authorList>
            <person name="Perez M."/>
            <person name="Aroh O."/>
            <person name="Sun Y."/>
            <person name="Lan Y."/>
            <person name="Juniper S.K."/>
            <person name="Young C.R."/>
            <person name="Angers B."/>
            <person name="Qian P.Y."/>
        </authorList>
    </citation>
    <scope>NUCLEOTIDE SEQUENCE</scope>
    <source>
        <strain evidence="1">R07B-5</strain>
    </source>
</reference>
<gene>
    <name evidence="1" type="ORF">NP493_1473g00029</name>
</gene>